<evidence type="ECO:0000256" key="4">
    <source>
        <dbReference type="PROSITE-ProRule" id="PRU00146"/>
    </source>
</evidence>
<dbReference type="InterPro" id="IPR019787">
    <property type="entry name" value="Znf_PHD-finger"/>
</dbReference>
<dbReference type="SMART" id="SM00249">
    <property type="entry name" value="PHD"/>
    <property type="match status" value="2"/>
</dbReference>
<dbReference type="PANTHER" id="PTHR13793">
    <property type="entry name" value="PHD FINGER PROTEINS"/>
    <property type="match status" value="1"/>
</dbReference>
<organism evidence="8 9">
    <name type="scientific">Phytophthora ramorum</name>
    <name type="common">Sudden oak death agent</name>
    <dbReference type="NCBI Taxonomy" id="164328"/>
    <lineage>
        <taxon>Eukaryota</taxon>
        <taxon>Sar</taxon>
        <taxon>Stramenopiles</taxon>
        <taxon>Oomycota</taxon>
        <taxon>Peronosporomycetes</taxon>
        <taxon>Peronosporales</taxon>
        <taxon>Peronosporaceae</taxon>
        <taxon>Phytophthora</taxon>
    </lineage>
</organism>
<evidence type="ECO:0000256" key="1">
    <source>
        <dbReference type="ARBA" id="ARBA00022723"/>
    </source>
</evidence>
<feature type="region of interest" description="Disordered" evidence="5">
    <location>
        <begin position="272"/>
        <end position="314"/>
    </location>
</feature>
<sequence length="719" mass="80664">MSSLLPPPVPPPNAAREPCCICMEVDDYQMSLLVQCQRCAVRVHVKCYGRSIVGDASSSWLCQACEHITASPNDQLSPQCAVCPVAGGALRLTTQQDVWCHVLCINWIPELSHSLAGAMDEAVDISLLDWSRSTLRCLVCNQRGGCIQCVSGRCAKAFHVLCAFRAPSSLIYTGYNMENQQVYHCKTHLSDVSSTRYEMVDNSWKRLPQMHAYEALHPATTEMKCRFCGSRVSSATKEGHETQCLLGWLARNDALVRKKEVQRLGVKPAEISYKNARSPSKKSGKSRSKSSPRRNRDSSKGKYKREPTPMRACPECGESVRETLMMGHLKNSCPKSPHALKRMSKMMSPRNGVQEDGEAADLTDVLFASWPGQNSGAPMDSTYFWKVMESHFFSSKVLEKKRMEQLSKSLCGAKLEDLAKPPRRRPLQASDIHCRETLRLERNSEDPKQSLTLQKCVHKCDFLMRASHCRCLSDPLARPMIEIVHNPECTRPIVEQTNGVTSSKTLQEGTEADIRVLLKNGEGTAVECKYSMRVAQSDAAMNQYTTDGTFASSFQHDAVSTLIGFDMQTNKVFLEKENRLLISLDACDKVGEAPESTSQVQAVPVITTVPADLALTDEYTPAINLLIEHLQDTTEQNRFRIRSLHKKLRKKETDEEQFQLAAQITDMYYREFSSWKRLCSSLLIGYKNGDQLEEDDKKTAKIDEQEGSTEDEDDAIDDE</sequence>
<keyword evidence="2 4" id="KW-0863">Zinc-finger</keyword>
<dbReference type="Proteomes" id="UP000005238">
    <property type="component" value="Unassembled WGS sequence"/>
</dbReference>
<dbReference type="HOGENOM" id="CLU_015141_0_0_1"/>
<dbReference type="InterPro" id="IPR001965">
    <property type="entry name" value="Znf_PHD"/>
</dbReference>
<feature type="compositionally biased region" description="Basic and acidic residues" evidence="5">
    <location>
        <begin position="695"/>
        <end position="704"/>
    </location>
</feature>
<dbReference type="CDD" id="cd15571">
    <property type="entry name" value="ePHD"/>
    <property type="match status" value="1"/>
</dbReference>
<keyword evidence="3" id="KW-0862">Zinc</keyword>
<dbReference type="PROSITE" id="PS01359">
    <property type="entry name" value="ZF_PHD_1"/>
    <property type="match status" value="1"/>
</dbReference>
<dbReference type="InterPro" id="IPR013083">
    <property type="entry name" value="Znf_RING/FYVE/PHD"/>
</dbReference>
<dbReference type="Pfam" id="PF13832">
    <property type="entry name" value="zf-HC5HC2H_2"/>
    <property type="match status" value="1"/>
</dbReference>
<evidence type="ECO:0000313" key="9">
    <source>
        <dbReference type="Proteomes" id="UP000005238"/>
    </source>
</evidence>
<dbReference type="Gene3D" id="3.30.40.10">
    <property type="entry name" value="Zinc/RING finger domain, C3HC4 (zinc finger)"/>
    <property type="match status" value="2"/>
</dbReference>
<dbReference type="InterPro" id="IPR050701">
    <property type="entry name" value="Histone_Mod_Regulator"/>
</dbReference>
<dbReference type="STRING" id="164328.H3GDZ0"/>
<dbReference type="PANTHER" id="PTHR13793:SF107">
    <property type="entry name" value="BROMODOMAIN-CONTAINING PROTEIN HOMOLOG"/>
    <property type="match status" value="1"/>
</dbReference>
<dbReference type="InParanoid" id="H3GDZ0"/>
<dbReference type="AlphaFoldDB" id="H3GDZ0"/>
<protein>
    <recommendedName>
        <fullName evidence="10">PHD-type domain-containing protein</fullName>
    </recommendedName>
</protein>
<dbReference type="SUPFAM" id="SSF57903">
    <property type="entry name" value="FYVE/PHD zinc finger"/>
    <property type="match status" value="1"/>
</dbReference>
<dbReference type="eggNOG" id="KOG0954">
    <property type="taxonomic scope" value="Eukaryota"/>
</dbReference>
<feature type="compositionally biased region" description="Acidic residues" evidence="5">
    <location>
        <begin position="705"/>
        <end position="719"/>
    </location>
</feature>
<dbReference type="VEuPathDB" id="FungiDB:KRP23_10782"/>
<feature type="region of interest" description="Disordered" evidence="5">
    <location>
        <begin position="693"/>
        <end position="719"/>
    </location>
</feature>
<feature type="compositionally biased region" description="Basic residues" evidence="5">
    <location>
        <begin position="279"/>
        <end position="293"/>
    </location>
</feature>
<feature type="domain" description="PHD-type" evidence="7">
    <location>
        <begin position="77"/>
        <end position="189"/>
    </location>
</feature>
<feature type="compositionally biased region" description="Basic and acidic residues" evidence="5">
    <location>
        <begin position="294"/>
        <end position="308"/>
    </location>
</feature>
<feature type="domain" description="PHD-type" evidence="6">
    <location>
        <begin position="16"/>
        <end position="68"/>
    </location>
</feature>
<reference evidence="9" key="1">
    <citation type="journal article" date="2006" name="Science">
        <title>Phytophthora genome sequences uncover evolutionary origins and mechanisms of pathogenesis.</title>
        <authorList>
            <person name="Tyler B.M."/>
            <person name="Tripathy S."/>
            <person name="Zhang X."/>
            <person name="Dehal P."/>
            <person name="Jiang R.H."/>
            <person name="Aerts A."/>
            <person name="Arredondo F.D."/>
            <person name="Baxter L."/>
            <person name="Bensasson D."/>
            <person name="Beynon J.L."/>
            <person name="Chapman J."/>
            <person name="Damasceno C.M."/>
            <person name="Dorrance A.E."/>
            <person name="Dou D."/>
            <person name="Dickerman A.W."/>
            <person name="Dubchak I.L."/>
            <person name="Garbelotto M."/>
            <person name="Gijzen M."/>
            <person name="Gordon S.G."/>
            <person name="Govers F."/>
            <person name="Grunwald N.J."/>
            <person name="Huang W."/>
            <person name="Ivors K.L."/>
            <person name="Jones R.W."/>
            <person name="Kamoun S."/>
            <person name="Krampis K."/>
            <person name="Lamour K.H."/>
            <person name="Lee M.K."/>
            <person name="McDonald W.H."/>
            <person name="Medina M."/>
            <person name="Meijer H.J."/>
            <person name="Nordberg E.K."/>
            <person name="Maclean D.J."/>
            <person name="Ospina-Giraldo M.D."/>
            <person name="Morris P.F."/>
            <person name="Phuntumart V."/>
            <person name="Putnam N.H."/>
            <person name="Rash S."/>
            <person name="Rose J.K."/>
            <person name="Sakihama Y."/>
            <person name="Salamov A.A."/>
            <person name="Savidor A."/>
            <person name="Scheuring C.F."/>
            <person name="Smith B.M."/>
            <person name="Sobral B.W."/>
            <person name="Terry A."/>
            <person name="Torto-Alalibo T.A."/>
            <person name="Win J."/>
            <person name="Xu Z."/>
            <person name="Zhang H."/>
            <person name="Grigoriev I.V."/>
            <person name="Rokhsar D.S."/>
            <person name="Boore J.L."/>
        </authorList>
    </citation>
    <scope>NUCLEOTIDE SEQUENCE [LARGE SCALE GENOMIC DNA]</scope>
    <source>
        <strain evidence="9">Pr102</strain>
    </source>
</reference>
<dbReference type="InterPro" id="IPR019786">
    <property type="entry name" value="Zinc_finger_PHD-type_CS"/>
</dbReference>
<dbReference type="EMBL" id="DS566002">
    <property type="status" value="NOT_ANNOTATED_CDS"/>
    <property type="molecule type" value="Genomic_DNA"/>
</dbReference>
<evidence type="ECO:0000259" key="7">
    <source>
        <dbReference type="PROSITE" id="PS51805"/>
    </source>
</evidence>
<name>H3GDZ0_PHYRM</name>
<dbReference type="EnsemblProtists" id="Phyra73826">
    <property type="protein sequence ID" value="Phyra73826"/>
    <property type="gene ID" value="Phyra73826"/>
</dbReference>
<evidence type="ECO:0000259" key="6">
    <source>
        <dbReference type="PROSITE" id="PS50016"/>
    </source>
</evidence>
<accession>H3GDZ0</accession>
<evidence type="ECO:0000256" key="3">
    <source>
        <dbReference type="ARBA" id="ARBA00022833"/>
    </source>
</evidence>
<evidence type="ECO:0000256" key="2">
    <source>
        <dbReference type="ARBA" id="ARBA00022771"/>
    </source>
</evidence>
<dbReference type="InterPro" id="IPR011011">
    <property type="entry name" value="Znf_FYVE_PHD"/>
</dbReference>
<evidence type="ECO:0000256" key="5">
    <source>
        <dbReference type="SAM" id="MobiDB-lite"/>
    </source>
</evidence>
<dbReference type="Pfam" id="PF13831">
    <property type="entry name" value="PHD_2"/>
    <property type="match status" value="1"/>
</dbReference>
<evidence type="ECO:0000313" key="8">
    <source>
        <dbReference type="EnsemblProtists" id="Phyra73826"/>
    </source>
</evidence>
<reference evidence="8" key="2">
    <citation type="submission" date="2015-06" db="UniProtKB">
        <authorList>
            <consortium name="EnsemblProtists"/>
        </authorList>
    </citation>
    <scope>IDENTIFICATION</scope>
    <source>
        <strain evidence="8">Pr102</strain>
    </source>
</reference>
<dbReference type="GO" id="GO:0008270">
    <property type="term" value="F:zinc ion binding"/>
    <property type="evidence" value="ECO:0007669"/>
    <property type="project" value="UniProtKB-KW"/>
</dbReference>
<dbReference type="InterPro" id="IPR034732">
    <property type="entry name" value="EPHD"/>
</dbReference>
<evidence type="ECO:0008006" key="10">
    <source>
        <dbReference type="Google" id="ProtNLM"/>
    </source>
</evidence>
<dbReference type="VEuPathDB" id="FungiDB:KRP22_13588"/>
<keyword evidence="9" id="KW-1185">Reference proteome</keyword>
<keyword evidence="1" id="KW-0479">Metal-binding</keyword>
<dbReference type="PROSITE" id="PS51805">
    <property type="entry name" value="EPHD"/>
    <property type="match status" value="1"/>
</dbReference>
<proteinExistence type="predicted"/>
<dbReference type="PROSITE" id="PS50016">
    <property type="entry name" value="ZF_PHD_2"/>
    <property type="match status" value="1"/>
</dbReference>